<sequence length="72" mass="8242">MPSRVKFNAWCVREKFALCGLSQSEFMKQARVQKTGDVKHPLAQAQRSNKTSDPKYCIPRQNTQEATAQQED</sequence>
<accession>A0AAP0M2Z2</accession>
<protein>
    <submittedName>
        <fullName evidence="2">Uncharacterized protein</fullName>
    </submittedName>
</protein>
<gene>
    <name evidence="2" type="ORF">WN944_020164</name>
</gene>
<keyword evidence="3" id="KW-1185">Reference proteome</keyword>
<organism evidence="2 3">
    <name type="scientific">Citrus x changshan-huyou</name>
    <dbReference type="NCBI Taxonomy" id="2935761"/>
    <lineage>
        <taxon>Eukaryota</taxon>
        <taxon>Viridiplantae</taxon>
        <taxon>Streptophyta</taxon>
        <taxon>Embryophyta</taxon>
        <taxon>Tracheophyta</taxon>
        <taxon>Spermatophyta</taxon>
        <taxon>Magnoliopsida</taxon>
        <taxon>eudicotyledons</taxon>
        <taxon>Gunneridae</taxon>
        <taxon>Pentapetalae</taxon>
        <taxon>rosids</taxon>
        <taxon>malvids</taxon>
        <taxon>Sapindales</taxon>
        <taxon>Rutaceae</taxon>
        <taxon>Aurantioideae</taxon>
        <taxon>Citrus</taxon>
    </lineage>
</organism>
<dbReference type="EMBL" id="JBCGBO010000007">
    <property type="protein sequence ID" value="KAK9188759.1"/>
    <property type="molecule type" value="Genomic_DNA"/>
</dbReference>
<name>A0AAP0M2Z2_9ROSI</name>
<comment type="caution">
    <text evidence="2">The sequence shown here is derived from an EMBL/GenBank/DDBJ whole genome shotgun (WGS) entry which is preliminary data.</text>
</comment>
<dbReference type="Proteomes" id="UP001428341">
    <property type="component" value="Unassembled WGS sequence"/>
</dbReference>
<evidence type="ECO:0000256" key="1">
    <source>
        <dbReference type="SAM" id="MobiDB-lite"/>
    </source>
</evidence>
<reference evidence="2 3" key="1">
    <citation type="submission" date="2024-05" db="EMBL/GenBank/DDBJ databases">
        <title>Haplotype-resolved chromosome-level genome assembly of Huyou (Citrus changshanensis).</title>
        <authorList>
            <person name="Miao C."/>
            <person name="Chen W."/>
            <person name="Wu Y."/>
            <person name="Wang L."/>
            <person name="Zhao S."/>
            <person name="Grierson D."/>
            <person name="Xu C."/>
            <person name="Chen K."/>
        </authorList>
    </citation>
    <scope>NUCLEOTIDE SEQUENCE [LARGE SCALE GENOMIC DNA]</scope>
    <source>
        <strain evidence="2">01-14</strain>
        <tissue evidence="2">Leaf</tissue>
    </source>
</reference>
<proteinExistence type="predicted"/>
<evidence type="ECO:0000313" key="3">
    <source>
        <dbReference type="Proteomes" id="UP001428341"/>
    </source>
</evidence>
<evidence type="ECO:0000313" key="2">
    <source>
        <dbReference type="EMBL" id="KAK9188759.1"/>
    </source>
</evidence>
<dbReference type="AlphaFoldDB" id="A0AAP0M2Z2"/>
<feature type="region of interest" description="Disordered" evidence="1">
    <location>
        <begin position="37"/>
        <end position="72"/>
    </location>
</feature>
<feature type="compositionally biased region" description="Polar residues" evidence="1">
    <location>
        <begin position="60"/>
        <end position="72"/>
    </location>
</feature>